<comment type="cofactor">
    <cofactor evidence="16">
        <name>FAD</name>
        <dbReference type="ChEBI" id="CHEBI:57692"/>
    </cofactor>
    <cofactor evidence="16">
        <name>FMN</name>
        <dbReference type="ChEBI" id="CHEBI:58210"/>
    </cofactor>
</comment>
<dbReference type="OrthoDB" id="1470350at2759"/>
<evidence type="ECO:0000313" key="21">
    <source>
        <dbReference type="Proteomes" id="UP000249497"/>
    </source>
</evidence>
<dbReference type="GO" id="GO:0020037">
    <property type="term" value="F:heme binding"/>
    <property type="evidence" value="ECO:0007669"/>
    <property type="project" value="UniProtKB-UniRule"/>
</dbReference>
<gene>
    <name evidence="20" type="ORF">BO86DRAFT_429358</name>
</gene>
<dbReference type="EMBL" id="KZ824789">
    <property type="protein sequence ID" value="RAH82429.1"/>
    <property type="molecule type" value="Genomic_DNA"/>
</dbReference>
<evidence type="ECO:0000256" key="8">
    <source>
        <dbReference type="ARBA" id="ARBA00022827"/>
    </source>
</evidence>
<dbReference type="PROSITE" id="PS51384">
    <property type="entry name" value="FAD_FR"/>
    <property type="match status" value="1"/>
</dbReference>
<dbReference type="InterPro" id="IPR001433">
    <property type="entry name" value="OxRdtase_FAD/NAD-bd"/>
</dbReference>
<dbReference type="GO" id="GO:0005829">
    <property type="term" value="C:cytosol"/>
    <property type="evidence" value="ECO:0007669"/>
    <property type="project" value="TreeGrafter"/>
</dbReference>
<dbReference type="InterPro" id="IPR029039">
    <property type="entry name" value="Flavoprotein-like_sf"/>
</dbReference>
<proteinExistence type="inferred from homology"/>
<dbReference type="Pfam" id="PF00067">
    <property type="entry name" value="p450"/>
    <property type="match status" value="1"/>
</dbReference>
<keyword evidence="6 16" id="KW-0288">FMN</keyword>
<keyword evidence="3 16" id="KW-0813">Transport</keyword>
<evidence type="ECO:0000256" key="1">
    <source>
        <dbReference type="ARBA" id="ARBA00001971"/>
    </source>
</evidence>
<dbReference type="RefSeq" id="XP_025528323.1">
    <property type="nucleotide sequence ID" value="XM_025675638.1"/>
</dbReference>
<dbReference type="PROSITE" id="PS00086">
    <property type="entry name" value="CYTOCHROME_P450"/>
    <property type="match status" value="1"/>
</dbReference>
<dbReference type="InterPro" id="IPR017927">
    <property type="entry name" value="FAD-bd_FR_type"/>
</dbReference>
<evidence type="ECO:0000256" key="17">
    <source>
        <dbReference type="PIRSR" id="PIRSR000209-1"/>
    </source>
</evidence>
<evidence type="ECO:0000256" key="15">
    <source>
        <dbReference type="ARBA" id="ARBA00049342"/>
    </source>
</evidence>
<comment type="catalytic activity">
    <reaction evidence="15 16">
        <text>2 oxidized [cytochrome P450] + NADPH = 2 reduced [cytochrome P450] + NADP(+) + H(+)</text>
        <dbReference type="Rhea" id="RHEA:24040"/>
        <dbReference type="Rhea" id="RHEA-COMP:14627"/>
        <dbReference type="Rhea" id="RHEA-COMP:14628"/>
        <dbReference type="ChEBI" id="CHEBI:15378"/>
        <dbReference type="ChEBI" id="CHEBI:55376"/>
        <dbReference type="ChEBI" id="CHEBI:57783"/>
        <dbReference type="ChEBI" id="CHEBI:58349"/>
        <dbReference type="ChEBI" id="CHEBI:60344"/>
        <dbReference type="EC" id="1.6.2.4"/>
    </reaction>
</comment>
<dbReference type="Gene3D" id="2.40.30.10">
    <property type="entry name" value="Translation factors"/>
    <property type="match status" value="1"/>
</dbReference>
<dbReference type="InterPro" id="IPR039261">
    <property type="entry name" value="FNR_nucleotide-bd"/>
</dbReference>
<keyword evidence="10 16" id="KW-0249">Electron transport</keyword>
<evidence type="ECO:0000259" key="19">
    <source>
        <dbReference type="PROSITE" id="PS51384"/>
    </source>
</evidence>
<dbReference type="GO" id="GO:0003958">
    <property type="term" value="F:NADPH-hemoprotein reductase activity"/>
    <property type="evidence" value="ECO:0007669"/>
    <property type="project" value="UniProtKB-UniRule"/>
</dbReference>
<dbReference type="PIRSF" id="PIRSF000209">
    <property type="entry name" value="Bifunctional_P450_P450R"/>
    <property type="match status" value="1"/>
</dbReference>
<dbReference type="PRINTS" id="PR00385">
    <property type="entry name" value="P450"/>
</dbReference>
<dbReference type="FunFam" id="1.10.630.10:FF:000040">
    <property type="entry name" value="Bifunctional cytochrome P450/NADPH--P450 reductase"/>
    <property type="match status" value="1"/>
</dbReference>
<evidence type="ECO:0000256" key="7">
    <source>
        <dbReference type="ARBA" id="ARBA00022723"/>
    </source>
</evidence>
<dbReference type="GO" id="GO:0050660">
    <property type="term" value="F:flavin adenine dinucleotide binding"/>
    <property type="evidence" value="ECO:0007669"/>
    <property type="project" value="TreeGrafter"/>
</dbReference>
<dbReference type="CDD" id="cd11068">
    <property type="entry name" value="CYP120A1"/>
    <property type="match status" value="1"/>
</dbReference>
<keyword evidence="9 16" id="KW-0521">NADP</keyword>
<dbReference type="InterPro" id="IPR017972">
    <property type="entry name" value="Cyt_P450_CS"/>
</dbReference>
<dbReference type="PRINTS" id="PR00463">
    <property type="entry name" value="EP450I"/>
</dbReference>
<dbReference type="Pfam" id="PF00175">
    <property type="entry name" value="NAD_binding_1"/>
    <property type="match status" value="1"/>
</dbReference>
<dbReference type="PROSITE" id="PS50902">
    <property type="entry name" value="FLAVODOXIN_LIKE"/>
    <property type="match status" value="1"/>
</dbReference>
<dbReference type="Pfam" id="PF00667">
    <property type="entry name" value="FAD_binding_1"/>
    <property type="match status" value="1"/>
</dbReference>
<comment type="catalytic activity">
    <reaction evidence="14 16">
        <text>an organic molecule + reduced [NADPH--hemoprotein reductase] + O2 = an alcohol + oxidized [NADPH--hemoprotein reductase] + H2O + H(+)</text>
        <dbReference type="Rhea" id="RHEA:17149"/>
        <dbReference type="Rhea" id="RHEA-COMP:11964"/>
        <dbReference type="Rhea" id="RHEA-COMP:11965"/>
        <dbReference type="ChEBI" id="CHEBI:15377"/>
        <dbReference type="ChEBI" id="CHEBI:15378"/>
        <dbReference type="ChEBI" id="CHEBI:15379"/>
        <dbReference type="ChEBI" id="CHEBI:30879"/>
        <dbReference type="ChEBI" id="CHEBI:57618"/>
        <dbReference type="ChEBI" id="CHEBI:58210"/>
        <dbReference type="ChEBI" id="CHEBI:142491"/>
        <dbReference type="EC" id="1.14.14.1"/>
    </reaction>
</comment>
<evidence type="ECO:0000256" key="9">
    <source>
        <dbReference type="ARBA" id="ARBA00022857"/>
    </source>
</evidence>
<dbReference type="Gene3D" id="3.40.50.360">
    <property type="match status" value="1"/>
</dbReference>
<keyword evidence="4 16" id="KW-0349">Heme</keyword>
<dbReference type="PANTHER" id="PTHR19384:SF127">
    <property type="entry name" value="BIFUNCTIONAL CYTOCHROME P450_NADPH--P450 REDUCTASE"/>
    <property type="match status" value="1"/>
</dbReference>
<evidence type="ECO:0000256" key="16">
    <source>
        <dbReference type="PIRNR" id="PIRNR000209"/>
    </source>
</evidence>
<dbReference type="InterPro" id="IPR017938">
    <property type="entry name" value="Riboflavin_synthase-like_b-brl"/>
</dbReference>
<organism evidence="20 21">
    <name type="scientific">Aspergillus japonicus CBS 114.51</name>
    <dbReference type="NCBI Taxonomy" id="1448312"/>
    <lineage>
        <taxon>Eukaryota</taxon>
        <taxon>Fungi</taxon>
        <taxon>Dikarya</taxon>
        <taxon>Ascomycota</taxon>
        <taxon>Pezizomycotina</taxon>
        <taxon>Eurotiomycetes</taxon>
        <taxon>Eurotiomycetidae</taxon>
        <taxon>Eurotiales</taxon>
        <taxon>Aspergillaceae</taxon>
        <taxon>Aspergillus</taxon>
        <taxon>Aspergillus subgen. Circumdati</taxon>
    </lineage>
</organism>
<feature type="binding site" description="axial binding residue" evidence="17">
    <location>
        <position position="425"/>
    </location>
    <ligand>
        <name>heme</name>
        <dbReference type="ChEBI" id="CHEBI:30413"/>
    </ligand>
    <ligandPart>
        <name>Fe</name>
        <dbReference type="ChEBI" id="CHEBI:18248"/>
    </ligandPart>
</feature>
<dbReference type="EC" id="1.14.14.1" evidence="16"/>
<dbReference type="InterPro" id="IPR003097">
    <property type="entry name" value="CysJ-like_FAD-binding"/>
</dbReference>
<dbReference type="InterPro" id="IPR008254">
    <property type="entry name" value="Flavodoxin/NO_synth"/>
</dbReference>
<dbReference type="SUPFAM" id="SSF48264">
    <property type="entry name" value="Cytochrome P450"/>
    <property type="match status" value="1"/>
</dbReference>
<dbReference type="Proteomes" id="UP000249497">
    <property type="component" value="Unassembled WGS sequence"/>
</dbReference>
<accession>A0A8T8X4I4</accession>
<dbReference type="AlphaFoldDB" id="A0A8T8X4I4"/>
<comment type="cofactor">
    <cofactor evidence="1 16 17">
        <name>heme</name>
        <dbReference type="ChEBI" id="CHEBI:30413"/>
    </cofactor>
</comment>
<evidence type="ECO:0000256" key="4">
    <source>
        <dbReference type="ARBA" id="ARBA00022617"/>
    </source>
</evidence>
<evidence type="ECO:0000313" key="20">
    <source>
        <dbReference type="EMBL" id="RAH82429.1"/>
    </source>
</evidence>
<keyword evidence="8 16" id="KW-0274">FAD</keyword>
<sequence length="1082" mass="120632">MGTPNAIPEPPGWPILGNLLDIDMELPLKSLYDLADKHGEIYRMRFPGGHTFIIANSYAMVNEFCDERRFPKTISALRVSLSVRLIVPSTNGVQEMRHAMHDGLFTVSPHHPPWGIAHRILVPAFGPSSLRNMLDGMYDIASQLAMKWARHGADSPITVTDDFTRLTLDTIALCSMDFRFNSYYKEGTHPFVAAMSDFLTESGDRARRLPIPAFFYRGKDKKFFRDIEVMRTTADEILQERKREKNLDSRKDLLSAMLNGVDPKTGQKMTEESILDNLITFLIAGHETTSGMLSFAMYHLLKHPEMYRRAQKEVDEICGKTPIRFEHLCKLSYISAVLRETLRLTPPLPVFNVAAKEDEIVGGKYPVRAGELIIVLVGRSQLDPKVFGADVNEFKPERMLDENFDRLNREFPNAWKPFGNGTRGCIGRPFAWQEALLVLAMLLQNFDFEFDDPEYTLALKQTLTVKPANFQIRATLRDGLTATMLEHRLAGATPQPKLDTAGALNGVVPTSTEGQPMSIYYGSNSGTCQSMAERLAADAFSHGFGARVVDYLDNAVDGLPADEPVVFITASYEGQPPDNAARFVHWLEELKEEKATLQGISYAVFGCGHHDWAATFHRIPRLVDAALTRHGGERFAALGLTDVAAGNEMTDFEAWEDEVLWPALTKRYRAAVPEGPALSVQVTSPRKDILHYDLHEASAIATSTLTSPDALVAKHQLILDLPADLAYTAGDYLAILPVNPRESVHRVLRHFHLPWDAHLTISTKGRTPLPHDVSLPATHIFGSYVELGQPVTKRDLLSLANAAEDPATKTRLEALANDNHQNSTKIAAKRLSVLDVLESTPDITLPIASFLRMLPPMRLRQYSIGSSPLTDPKRVVLTYSLHGEEGKAGVATSYLSHLYAGDKVHVAVRPSHAAFHLPADFTQTPVIMVAAGTGIAPFRGFIEDRAARQAAGQVLAPAVLYFGCRDPRHDDLYRGELDAWERQGVVSVRRAFSRRSAESEGCRYVQEKVWADRERLRELWEDGAEVYVCGSRAVGEAVKEMLVDVFWEAQKTGEGGDRATREEVRGWFEGLKNVRWAVDVFD</sequence>
<feature type="domain" description="Flavodoxin-like" evidence="18">
    <location>
        <begin position="517"/>
        <end position="660"/>
    </location>
</feature>
<evidence type="ECO:0000256" key="5">
    <source>
        <dbReference type="ARBA" id="ARBA00022630"/>
    </source>
</evidence>
<name>A0A8T8X4I4_ASPJA</name>
<dbReference type="Gene3D" id="1.10.630.10">
    <property type="entry name" value="Cytochrome P450"/>
    <property type="match status" value="1"/>
</dbReference>
<keyword evidence="5 16" id="KW-0285">Flavoprotein</keyword>
<dbReference type="GO" id="GO:0005506">
    <property type="term" value="F:iron ion binding"/>
    <property type="evidence" value="ECO:0007669"/>
    <property type="project" value="UniProtKB-UniRule"/>
</dbReference>
<dbReference type="SUPFAM" id="SSF52343">
    <property type="entry name" value="Ferredoxin reductase-like, C-terminal NADP-linked domain"/>
    <property type="match status" value="1"/>
</dbReference>
<dbReference type="InterPro" id="IPR023173">
    <property type="entry name" value="NADPH_Cyt_P450_Rdtase_alpha"/>
</dbReference>
<evidence type="ECO:0000256" key="13">
    <source>
        <dbReference type="ARBA" id="ARBA00023033"/>
    </source>
</evidence>
<dbReference type="InterPro" id="IPR002401">
    <property type="entry name" value="Cyt_P450_E_grp-I"/>
</dbReference>
<dbReference type="SUPFAM" id="SSF63380">
    <property type="entry name" value="Riboflavin synthase domain-like"/>
    <property type="match status" value="1"/>
</dbReference>
<dbReference type="GO" id="GO:0070330">
    <property type="term" value="F:aromatase activity"/>
    <property type="evidence" value="ECO:0007669"/>
    <property type="project" value="UniProtKB-UniRule"/>
</dbReference>
<dbReference type="Gene3D" id="1.20.990.10">
    <property type="entry name" value="NADPH-cytochrome p450 Reductase, Chain A, domain 3"/>
    <property type="match status" value="1"/>
</dbReference>
<dbReference type="Pfam" id="PF00258">
    <property type="entry name" value="Flavodoxin_1"/>
    <property type="match status" value="1"/>
</dbReference>
<dbReference type="GeneID" id="37179330"/>
<reference evidence="20 21" key="1">
    <citation type="submission" date="2018-02" db="EMBL/GenBank/DDBJ databases">
        <title>The genomes of Aspergillus section Nigri reveals drivers in fungal speciation.</title>
        <authorList>
            <consortium name="DOE Joint Genome Institute"/>
            <person name="Vesth T.C."/>
            <person name="Nybo J."/>
            <person name="Theobald S."/>
            <person name="Brandl J."/>
            <person name="Frisvad J.C."/>
            <person name="Nielsen K.F."/>
            <person name="Lyhne E.K."/>
            <person name="Kogle M.E."/>
            <person name="Kuo A."/>
            <person name="Riley R."/>
            <person name="Clum A."/>
            <person name="Nolan M."/>
            <person name="Lipzen A."/>
            <person name="Salamov A."/>
            <person name="Henrissat B."/>
            <person name="Wiebenga A."/>
            <person name="De vries R.P."/>
            <person name="Grigoriev I.V."/>
            <person name="Mortensen U.H."/>
            <person name="Andersen M.R."/>
            <person name="Baker S.E."/>
        </authorList>
    </citation>
    <scope>NUCLEOTIDE SEQUENCE [LARGE SCALE GENOMIC DNA]</scope>
    <source>
        <strain evidence="20 21">CBS 114.51</strain>
    </source>
</reference>
<dbReference type="PANTHER" id="PTHR19384">
    <property type="entry name" value="NITRIC OXIDE SYNTHASE-RELATED"/>
    <property type="match status" value="1"/>
</dbReference>
<evidence type="ECO:0000256" key="12">
    <source>
        <dbReference type="ARBA" id="ARBA00023004"/>
    </source>
</evidence>
<protein>
    <recommendedName>
        <fullName evidence="16">Bifunctional cytochrome P450/NADPH--P450 reductase</fullName>
    </recommendedName>
    <domain>
        <recommendedName>
            <fullName evidence="16">Cytochrome P450</fullName>
            <ecNumber evidence="16">1.14.14.1</ecNumber>
        </recommendedName>
    </domain>
    <domain>
        <recommendedName>
            <fullName evidence="16">NADPH--cytochrome P450 reductase</fullName>
            <ecNumber evidence="16">1.6.2.4</ecNumber>
        </recommendedName>
    </domain>
</protein>
<evidence type="ECO:0000256" key="2">
    <source>
        <dbReference type="ARBA" id="ARBA00010018"/>
    </source>
</evidence>
<keyword evidence="13 16" id="KW-0503">Monooxygenase</keyword>
<evidence type="ECO:0000259" key="18">
    <source>
        <dbReference type="PROSITE" id="PS50902"/>
    </source>
</evidence>
<dbReference type="GO" id="GO:0010181">
    <property type="term" value="F:FMN binding"/>
    <property type="evidence" value="ECO:0007669"/>
    <property type="project" value="UniProtKB-UniRule"/>
</dbReference>
<keyword evidence="7 16" id="KW-0479">Metal-binding</keyword>
<dbReference type="InterPro" id="IPR036396">
    <property type="entry name" value="Cyt_P450_sf"/>
</dbReference>
<evidence type="ECO:0000256" key="11">
    <source>
        <dbReference type="ARBA" id="ARBA00023002"/>
    </source>
</evidence>
<feature type="domain" description="FAD-binding FR-type" evidence="19">
    <location>
        <begin position="692"/>
        <end position="918"/>
    </location>
</feature>
<evidence type="ECO:0000256" key="3">
    <source>
        <dbReference type="ARBA" id="ARBA00022448"/>
    </source>
</evidence>
<keyword evidence="12 16" id="KW-0408">Iron</keyword>
<dbReference type="Gene3D" id="3.40.50.80">
    <property type="entry name" value="Nucleotide-binding domain of ferredoxin-NADP reductase (FNR) module"/>
    <property type="match status" value="1"/>
</dbReference>
<dbReference type="SUPFAM" id="SSF52218">
    <property type="entry name" value="Flavoproteins"/>
    <property type="match status" value="1"/>
</dbReference>
<dbReference type="CDD" id="cd06206">
    <property type="entry name" value="bifunctional_CYPOR"/>
    <property type="match status" value="1"/>
</dbReference>
<keyword evidence="11 16" id="KW-0560">Oxidoreductase</keyword>
<keyword evidence="21" id="KW-1185">Reference proteome</keyword>
<evidence type="ECO:0000256" key="6">
    <source>
        <dbReference type="ARBA" id="ARBA00022643"/>
    </source>
</evidence>
<evidence type="ECO:0000256" key="10">
    <source>
        <dbReference type="ARBA" id="ARBA00022982"/>
    </source>
</evidence>
<dbReference type="EC" id="1.6.2.4" evidence="16"/>
<dbReference type="InterPro" id="IPR001128">
    <property type="entry name" value="Cyt_P450"/>
</dbReference>
<comment type="similarity">
    <text evidence="2 16">In the N-terminal section; belongs to the cytochrome P450 family.</text>
</comment>
<evidence type="ECO:0000256" key="14">
    <source>
        <dbReference type="ARBA" id="ARBA00047827"/>
    </source>
</evidence>
<dbReference type="InterPro" id="IPR023206">
    <property type="entry name" value="Bifunctional_P450_P450_red"/>
</dbReference>